<dbReference type="RefSeq" id="WP_086347945.1">
    <property type="nucleotide sequence ID" value="NZ_CP147247.1"/>
</dbReference>
<keyword evidence="4" id="KW-1185">Reference proteome</keyword>
<feature type="transmembrane region" description="Helical" evidence="1">
    <location>
        <begin position="21"/>
        <end position="44"/>
    </location>
</feature>
<keyword evidence="1" id="KW-0812">Transmembrane</keyword>
<reference evidence="2" key="1">
    <citation type="submission" date="2017-05" db="EMBL/GenBank/DDBJ databases">
        <title>The Genome Sequence of Enterococcus sp. 9E7_DIV0242.</title>
        <authorList>
            <consortium name="The Broad Institute Genomics Platform"/>
            <consortium name="The Broad Institute Genomic Center for Infectious Diseases"/>
            <person name="Earl A."/>
            <person name="Manson A."/>
            <person name="Schwartman J."/>
            <person name="Gilmore M."/>
            <person name="Abouelleil A."/>
            <person name="Cao P."/>
            <person name="Chapman S."/>
            <person name="Cusick C."/>
            <person name="Shea T."/>
            <person name="Young S."/>
            <person name="Neafsey D."/>
            <person name="Nusbaum C."/>
            <person name="Birren B."/>
        </authorList>
    </citation>
    <scope>NUCLEOTIDE SEQUENCE [LARGE SCALE GENOMIC DNA]</scope>
    <source>
        <strain evidence="2">9E7_DIV0242</strain>
    </source>
</reference>
<accession>A0A242KCY6</accession>
<dbReference type="Proteomes" id="UP000195141">
    <property type="component" value="Chromosome"/>
</dbReference>
<feature type="transmembrane region" description="Helical" evidence="1">
    <location>
        <begin position="50"/>
        <end position="67"/>
    </location>
</feature>
<name>A0A242KCY6_9ENTE</name>
<evidence type="ECO:0000256" key="1">
    <source>
        <dbReference type="SAM" id="Phobius"/>
    </source>
</evidence>
<feature type="transmembrane region" description="Helical" evidence="1">
    <location>
        <begin position="88"/>
        <end position="110"/>
    </location>
</feature>
<sequence length="152" mass="16912">MEKTNKEITNEEVARIKLPRGIRLVSLWWALDGIITIIALGGAIFDGIQYGSVSIIGALFLLFTIIIKFSGESCLLKETPAMYQRLKVVYGLNILQFILQLAIFGIPATLAKTAISAAGLLWFGVSLPKTETKQYFHLFDKEVYPVQTETTD</sequence>
<keyword evidence="1" id="KW-1133">Transmembrane helix</keyword>
<evidence type="ECO:0000313" key="4">
    <source>
        <dbReference type="Proteomes" id="UP000195141"/>
    </source>
</evidence>
<protein>
    <submittedName>
        <fullName evidence="2">Uncharacterized protein</fullName>
    </submittedName>
</protein>
<reference evidence="3" key="3">
    <citation type="submission" date="2024-03" db="EMBL/GenBank/DDBJ databases">
        <title>The Genome Sequence of Enterococcus sp. DIV0242b.</title>
        <authorList>
            <consortium name="The Broad Institute Genomics Platform"/>
            <consortium name="The Broad Institute Microbial Omics Core"/>
            <consortium name="The Broad Institute Genomic Center for Infectious Diseases"/>
            <person name="Earl A."/>
            <person name="Manson A."/>
            <person name="Gilmore M."/>
            <person name="Schwartman J."/>
            <person name="Shea T."/>
            <person name="Abouelleil A."/>
            <person name="Cao P."/>
            <person name="Chapman S."/>
            <person name="Cusick C."/>
            <person name="Young S."/>
            <person name="Neafsey D."/>
            <person name="Nusbaum C."/>
            <person name="Birren B."/>
        </authorList>
    </citation>
    <scope>NUCLEOTIDE SEQUENCE</scope>
    <source>
        <strain evidence="3">9E7_DIV0242</strain>
    </source>
</reference>
<keyword evidence="1" id="KW-0472">Membrane</keyword>
<evidence type="ECO:0000313" key="2">
    <source>
        <dbReference type="EMBL" id="OTP19034.1"/>
    </source>
</evidence>
<evidence type="ECO:0000313" key="3">
    <source>
        <dbReference type="EMBL" id="WYJ89099.1"/>
    </source>
</evidence>
<gene>
    <name evidence="3" type="ORF">A5888_000818</name>
    <name evidence="2" type="ORF">A5888_000848</name>
</gene>
<reference evidence="3" key="2">
    <citation type="submission" date="2017-05" db="EMBL/GenBank/DDBJ databases">
        <authorList>
            <consortium name="The Broad Institute Genomics Platform"/>
            <consortium name="The Broad Institute Genomic Center for Infectious Diseases"/>
            <person name="Earl A."/>
            <person name="Manson A."/>
            <person name="Schwartman J."/>
            <person name="Gilmore M."/>
            <person name="Abouelleil A."/>
            <person name="Cao P."/>
            <person name="Chapman S."/>
            <person name="Cusick C."/>
            <person name="Shea T."/>
            <person name="Young S."/>
            <person name="Neafsey D."/>
            <person name="Nusbaum C."/>
            <person name="Birren B."/>
        </authorList>
    </citation>
    <scope>NUCLEOTIDE SEQUENCE</scope>
    <source>
        <strain evidence="3">9E7_DIV0242</strain>
    </source>
</reference>
<organism evidence="2">
    <name type="scientific">Candidatus Enterococcus clewellii</name>
    <dbReference type="NCBI Taxonomy" id="1834193"/>
    <lineage>
        <taxon>Bacteria</taxon>
        <taxon>Bacillati</taxon>
        <taxon>Bacillota</taxon>
        <taxon>Bacilli</taxon>
        <taxon>Lactobacillales</taxon>
        <taxon>Enterococcaceae</taxon>
        <taxon>Enterococcus</taxon>
    </lineage>
</organism>
<proteinExistence type="predicted"/>
<dbReference type="EMBL" id="CP147247">
    <property type="protein sequence ID" value="WYJ89099.1"/>
    <property type="molecule type" value="Genomic_DNA"/>
</dbReference>
<dbReference type="EMBL" id="NGMM01000001">
    <property type="protein sequence ID" value="OTP19034.1"/>
    <property type="molecule type" value="Genomic_DNA"/>
</dbReference>
<dbReference type="AlphaFoldDB" id="A0A242KCY6"/>